<dbReference type="AlphaFoldDB" id="A0A2H5PUR1"/>
<accession>A0A2H5PUR1</accession>
<reference evidence="1 2" key="1">
    <citation type="journal article" date="2017" name="Front. Genet.">
        <title>Draft sequencing of the heterozygous diploid genome of Satsuma (Citrus unshiu Marc.) using a hybrid assembly approach.</title>
        <authorList>
            <person name="Shimizu T."/>
            <person name="Tanizawa Y."/>
            <person name="Mochizuki T."/>
            <person name="Nagasaki H."/>
            <person name="Yoshioka T."/>
            <person name="Toyoda A."/>
            <person name="Fujiyama A."/>
            <person name="Kaminuma E."/>
            <person name="Nakamura Y."/>
        </authorList>
    </citation>
    <scope>NUCLEOTIDE SEQUENCE [LARGE SCALE GENOMIC DNA]</scope>
    <source>
        <strain evidence="2">cv. Miyagawa wase</strain>
    </source>
</reference>
<organism evidence="1 2">
    <name type="scientific">Citrus unshiu</name>
    <name type="common">Satsuma mandarin</name>
    <name type="synonym">Citrus nobilis var. unshiu</name>
    <dbReference type="NCBI Taxonomy" id="55188"/>
    <lineage>
        <taxon>Eukaryota</taxon>
        <taxon>Viridiplantae</taxon>
        <taxon>Streptophyta</taxon>
        <taxon>Embryophyta</taxon>
        <taxon>Tracheophyta</taxon>
        <taxon>Spermatophyta</taxon>
        <taxon>Magnoliopsida</taxon>
        <taxon>eudicotyledons</taxon>
        <taxon>Gunneridae</taxon>
        <taxon>Pentapetalae</taxon>
        <taxon>rosids</taxon>
        <taxon>malvids</taxon>
        <taxon>Sapindales</taxon>
        <taxon>Rutaceae</taxon>
        <taxon>Aurantioideae</taxon>
        <taxon>Citrus</taxon>
    </lineage>
</organism>
<gene>
    <name evidence="1" type="ORF">CUMW_169100</name>
</gene>
<sequence length="220" mass="23757">MVEEVKRNVKNALENDPSEYFTKLRTISDGLALAGSPLSNIDLITHLITGLDHSYYPVVVYIEANMLTMDLSEAYAMLLTHEARLENSKIVDNKEAKSNYMANVAQTGNFQKKGNGNNQNNWNKNGGGNWNQNFAGRGGGYQGQGRGNWNGNSNAGRGFAGGFNNGGNFNSGGFAGNFNNGNSNAGGFGRGGFGGNRKNFAQGGVMCQICFRIIVYQKLF</sequence>
<name>A0A2H5PUR1_CITUN</name>
<dbReference type="EMBL" id="BDQV01000130">
    <property type="protein sequence ID" value="GAY56084.1"/>
    <property type="molecule type" value="Genomic_DNA"/>
</dbReference>
<proteinExistence type="predicted"/>
<evidence type="ECO:0000313" key="1">
    <source>
        <dbReference type="EMBL" id="GAY56084.1"/>
    </source>
</evidence>
<dbReference type="Proteomes" id="UP000236630">
    <property type="component" value="Unassembled WGS sequence"/>
</dbReference>
<comment type="caution">
    <text evidence="1">The sequence shown here is derived from an EMBL/GenBank/DDBJ whole genome shotgun (WGS) entry which is preliminary data.</text>
</comment>
<keyword evidence="2" id="KW-1185">Reference proteome</keyword>
<protein>
    <submittedName>
        <fullName evidence="1">Uncharacterized protein</fullName>
    </submittedName>
</protein>
<dbReference type="PANTHER" id="PTHR47481:SF31">
    <property type="entry name" value="OS01G0873500 PROTEIN"/>
    <property type="match status" value="1"/>
</dbReference>
<evidence type="ECO:0000313" key="2">
    <source>
        <dbReference type="Proteomes" id="UP000236630"/>
    </source>
</evidence>
<dbReference type="PANTHER" id="PTHR47481">
    <property type="match status" value="1"/>
</dbReference>